<evidence type="ECO:0000313" key="8">
    <source>
        <dbReference type="EMBL" id="GFP75076.1"/>
    </source>
</evidence>
<evidence type="ECO:0000256" key="2">
    <source>
        <dbReference type="ARBA" id="ARBA00007441"/>
    </source>
</evidence>
<protein>
    <recommendedName>
        <fullName evidence="6">Aminotransferase</fullName>
        <ecNumber evidence="6">2.6.1.-</ecNumber>
    </recommendedName>
</protein>
<dbReference type="PROSITE" id="PS00105">
    <property type="entry name" value="AA_TRANSFER_CLASS_1"/>
    <property type="match status" value="1"/>
</dbReference>
<dbReference type="EMBL" id="BLZR01000001">
    <property type="protein sequence ID" value="GFP75076.1"/>
    <property type="molecule type" value="Genomic_DNA"/>
</dbReference>
<feature type="domain" description="Aminotransferase class I/classII large" evidence="7">
    <location>
        <begin position="31"/>
        <end position="380"/>
    </location>
</feature>
<evidence type="ECO:0000256" key="3">
    <source>
        <dbReference type="ARBA" id="ARBA00022576"/>
    </source>
</evidence>
<dbReference type="Proteomes" id="UP000580568">
    <property type="component" value="Unassembled WGS sequence"/>
</dbReference>
<comment type="similarity">
    <text evidence="2 6">Belongs to the class-I pyridoxal-phosphate-dependent aminotransferase family.</text>
</comment>
<dbReference type="GO" id="GO:0030170">
    <property type="term" value="F:pyridoxal phosphate binding"/>
    <property type="evidence" value="ECO:0007669"/>
    <property type="project" value="InterPro"/>
</dbReference>
<name>A0A6V8SED3_9CLOT</name>
<dbReference type="InterPro" id="IPR004839">
    <property type="entry name" value="Aminotransferase_I/II_large"/>
</dbReference>
<dbReference type="InterPro" id="IPR015422">
    <property type="entry name" value="PyrdxlP-dep_Trfase_small"/>
</dbReference>
<dbReference type="GO" id="GO:0006520">
    <property type="term" value="P:amino acid metabolic process"/>
    <property type="evidence" value="ECO:0007669"/>
    <property type="project" value="InterPro"/>
</dbReference>
<proteinExistence type="inferred from homology"/>
<dbReference type="PANTHER" id="PTHR46383:SF3">
    <property type="entry name" value="ASPARTATE AMINOTRANSFERASE-RELATED"/>
    <property type="match status" value="1"/>
</dbReference>
<dbReference type="Pfam" id="PF00155">
    <property type="entry name" value="Aminotran_1_2"/>
    <property type="match status" value="1"/>
</dbReference>
<gene>
    <name evidence="8" type="ORF">bsdtw1_01143</name>
</gene>
<dbReference type="EC" id="2.6.1.-" evidence="6"/>
<keyword evidence="4 6" id="KW-0808">Transferase</keyword>
<keyword evidence="9" id="KW-1185">Reference proteome</keyword>
<dbReference type="GO" id="GO:0008483">
    <property type="term" value="F:transaminase activity"/>
    <property type="evidence" value="ECO:0007669"/>
    <property type="project" value="UniProtKB-KW"/>
</dbReference>
<dbReference type="RefSeq" id="WP_183276608.1">
    <property type="nucleotide sequence ID" value="NZ_BLZR01000001.1"/>
</dbReference>
<dbReference type="InterPro" id="IPR015421">
    <property type="entry name" value="PyrdxlP-dep_Trfase_major"/>
</dbReference>
<evidence type="ECO:0000313" key="9">
    <source>
        <dbReference type="Proteomes" id="UP000580568"/>
    </source>
</evidence>
<dbReference type="InterPro" id="IPR004838">
    <property type="entry name" value="NHTrfase_class1_PyrdxlP-BS"/>
</dbReference>
<dbReference type="InterPro" id="IPR050596">
    <property type="entry name" value="AspAT/PAT-like"/>
</dbReference>
<comment type="caution">
    <text evidence="8">The sequence shown here is derived from an EMBL/GenBank/DDBJ whole genome shotgun (WGS) entry which is preliminary data.</text>
</comment>
<dbReference type="FunFam" id="3.40.640.10:FF:000033">
    <property type="entry name" value="Aspartate aminotransferase"/>
    <property type="match status" value="1"/>
</dbReference>
<dbReference type="Gene3D" id="3.40.640.10">
    <property type="entry name" value="Type I PLP-dependent aspartate aminotransferase-like (Major domain)"/>
    <property type="match status" value="1"/>
</dbReference>
<evidence type="ECO:0000256" key="6">
    <source>
        <dbReference type="RuleBase" id="RU000481"/>
    </source>
</evidence>
<comment type="cofactor">
    <cofactor evidence="1 6">
        <name>pyridoxal 5'-phosphate</name>
        <dbReference type="ChEBI" id="CHEBI:597326"/>
    </cofactor>
</comment>
<evidence type="ECO:0000256" key="5">
    <source>
        <dbReference type="ARBA" id="ARBA00022898"/>
    </source>
</evidence>
<keyword evidence="3 6" id="KW-0032">Aminotransferase</keyword>
<dbReference type="SUPFAM" id="SSF53383">
    <property type="entry name" value="PLP-dependent transferases"/>
    <property type="match status" value="1"/>
</dbReference>
<dbReference type="AlphaFoldDB" id="A0A6V8SED3"/>
<dbReference type="CDD" id="cd00609">
    <property type="entry name" value="AAT_like"/>
    <property type="match status" value="1"/>
</dbReference>
<sequence length="391" mass="43981">MMLEDMIKSNVRNMPPSGIRKYFDLINEMDDVISLGVGEPDFVTPWNIREAGIYSLEKGHTHYSSNAGFLELREEISAYLDRKYCLKYDPKDQIIVTVGGSEGIDIALRALVGPGDEVIIPEPSFVAYKGCTTFTGATPVVINLRAEDQFKLTVELLEEAITEKTKVLIVPFPNNPTGAIMTREELEPIVKFLEDKDIIILSDEIYSELSYGEKHVSIASFPEIKDKTLVINGFSKAFAMTGWRLGYVCGHPVLIEAMKKIHQYAIMSSPTTAQYGAIEGLRNCDDDVQEMVREYNRRRRVMLNAFNEMGLECFEPLGAFYVFPCIKSTGLSSDEFCEKLLLEEKILVVPGNAFGDCGAGFIRACYATSMDEIMEAMKRIKRFVSRIKETK</sequence>
<accession>A0A6V8SED3</accession>
<evidence type="ECO:0000259" key="7">
    <source>
        <dbReference type="Pfam" id="PF00155"/>
    </source>
</evidence>
<dbReference type="Gene3D" id="3.90.1150.10">
    <property type="entry name" value="Aspartate Aminotransferase, domain 1"/>
    <property type="match status" value="1"/>
</dbReference>
<dbReference type="InterPro" id="IPR015424">
    <property type="entry name" value="PyrdxlP-dep_Trfase"/>
</dbReference>
<evidence type="ECO:0000256" key="4">
    <source>
        <dbReference type="ARBA" id="ARBA00022679"/>
    </source>
</evidence>
<evidence type="ECO:0000256" key="1">
    <source>
        <dbReference type="ARBA" id="ARBA00001933"/>
    </source>
</evidence>
<reference evidence="8 9" key="1">
    <citation type="submission" date="2020-07" db="EMBL/GenBank/DDBJ databases">
        <title>A new beta-1,3-glucan-decomposing anaerobic bacterium isolated from anoxic soil subjected to biological soil disinfestation.</title>
        <authorList>
            <person name="Ueki A."/>
            <person name="Tonouchi A."/>
        </authorList>
    </citation>
    <scope>NUCLEOTIDE SEQUENCE [LARGE SCALE GENOMIC DNA]</scope>
    <source>
        <strain evidence="8 9">TW1</strain>
    </source>
</reference>
<dbReference type="PANTHER" id="PTHR46383">
    <property type="entry name" value="ASPARTATE AMINOTRANSFERASE"/>
    <property type="match status" value="1"/>
</dbReference>
<keyword evidence="5" id="KW-0663">Pyridoxal phosphate</keyword>
<organism evidence="8 9">
    <name type="scientific">Clostridium fungisolvens</name>
    <dbReference type="NCBI Taxonomy" id="1604897"/>
    <lineage>
        <taxon>Bacteria</taxon>
        <taxon>Bacillati</taxon>
        <taxon>Bacillota</taxon>
        <taxon>Clostridia</taxon>
        <taxon>Eubacteriales</taxon>
        <taxon>Clostridiaceae</taxon>
        <taxon>Clostridium</taxon>
    </lineage>
</organism>